<organism evidence="1 2">
    <name type="scientific">Symbiodinium microadriaticum</name>
    <name type="common">Dinoflagellate</name>
    <name type="synonym">Zooxanthella microadriatica</name>
    <dbReference type="NCBI Taxonomy" id="2951"/>
    <lineage>
        <taxon>Eukaryota</taxon>
        <taxon>Sar</taxon>
        <taxon>Alveolata</taxon>
        <taxon>Dinophyceae</taxon>
        <taxon>Suessiales</taxon>
        <taxon>Symbiodiniaceae</taxon>
        <taxon>Symbiodinium</taxon>
    </lineage>
</organism>
<dbReference type="EMBL" id="LSRX01000166">
    <property type="protein sequence ID" value="OLQ06144.1"/>
    <property type="molecule type" value="Genomic_DNA"/>
</dbReference>
<name>A0A1Q9EFC5_SYMMI</name>
<comment type="caution">
    <text evidence="1">The sequence shown here is derived from an EMBL/GenBank/DDBJ whole genome shotgun (WGS) entry which is preliminary data.</text>
</comment>
<dbReference type="Proteomes" id="UP000186817">
    <property type="component" value="Unassembled WGS sequence"/>
</dbReference>
<accession>A0A1Q9EFC5</accession>
<keyword evidence="2" id="KW-1185">Reference proteome</keyword>
<evidence type="ECO:0000313" key="1">
    <source>
        <dbReference type="EMBL" id="OLQ06144.1"/>
    </source>
</evidence>
<gene>
    <name evidence="1" type="ORF">AK812_SmicGene10572</name>
</gene>
<protein>
    <submittedName>
        <fullName evidence="1">Uncharacterized protein</fullName>
    </submittedName>
</protein>
<proteinExistence type="predicted"/>
<evidence type="ECO:0000313" key="2">
    <source>
        <dbReference type="Proteomes" id="UP000186817"/>
    </source>
</evidence>
<sequence>MELTGPASEHLQGLQELILLPSCNARKRSAAQPNLGSVAIELAELAYTIPQARASRDSRVCGERFSAWRVWRSPQDADTLGSELDSGREAWSPRGFWSLGKLEGRAFSTPASCFAASLTLENSGLAVYTDVGSLTSYWPMADANPAHRPETLLEVMGAWAVAGTVAVAKHGLATTKATTEADMTEPPAARGTFEKHHPTFVSFLTRTFEQGPGNSCEVAKRQFLKHNSVHGSVLRIVQENRSAKQQDVISMADLNIRKQAVRKSQNERAAHD</sequence>
<dbReference type="AlphaFoldDB" id="A0A1Q9EFC5"/>
<reference evidence="1 2" key="1">
    <citation type="submission" date="2016-02" db="EMBL/GenBank/DDBJ databases">
        <title>Genome analysis of coral dinoflagellate symbionts highlights evolutionary adaptations to a symbiotic lifestyle.</title>
        <authorList>
            <person name="Aranda M."/>
            <person name="Li Y."/>
            <person name="Liew Y.J."/>
            <person name="Baumgarten S."/>
            <person name="Simakov O."/>
            <person name="Wilson M."/>
            <person name="Piel J."/>
            <person name="Ashoor H."/>
            <person name="Bougouffa S."/>
            <person name="Bajic V.B."/>
            <person name="Ryu T."/>
            <person name="Ravasi T."/>
            <person name="Bayer T."/>
            <person name="Micklem G."/>
            <person name="Kim H."/>
            <person name="Bhak J."/>
            <person name="Lajeunesse T.C."/>
            <person name="Voolstra C.R."/>
        </authorList>
    </citation>
    <scope>NUCLEOTIDE SEQUENCE [LARGE SCALE GENOMIC DNA]</scope>
    <source>
        <strain evidence="1 2">CCMP2467</strain>
    </source>
</reference>